<name>A0A160NY72_STRLU</name>
<dbReference type="EMBL" id="AP017424">
    <property type="protein sequence ID" value="BAU83055.1"/>
    <property type="molecule type" value="Genomic_DNA"/>
</dbReference>
<accession>A0A160NY72</accession>
<proteinExistence type="predicted"/>
<organism evidence="2 3">
    <name type="scientific">Streptomyces laurentii</name>
    <dbReference type="NCBI Taxonomy" id="39478"/>
    <lineage>
        <taxon>Bacteria</taxon>
        <taxon>Bacillati</taxon>
        <taxon>Actinomycetota</taxon>
        <taxon>Actinomycetes</taxon>
        <taxon>Kitasatosporales</taxon>
        <taxon>Streptomycetaceae</taxon>
        <taxon>Streptomyces</taxon>
    </lineage>
</organism>
<evidence type="ECO:0000256" key="1">
    <source>
        <dbReference type="SAM" id="MobiDB-lite"/>
    </source>
</evidence>
<dbReference type="AlphaFoldDB" id="A0A160NY72"/>
<protein>
    <submittedName>
        <fullName evidence="2">Uncharacterized protein</fullName>
    </submittedName>
</protein>
<evidence type="ECO:0000313" key="2">
    <source>
        <dbReference type="EMBL" id="BAU83055.1"/>
    </source>
</evidence>
<feature type="region of interest" description="Disordered" evidence="1">
    <location>
        <begin position="23"/>
        <end position="65"/>
    </location>
</feature>
<dbReference type="Proteomes" id="UP000217676">
    <property type="component" value="Chromosome"/>
</dbReference>
<keyword evidence="3" id="KW-1185">Reference proteome</keyword>
<evidence type="ECO:0000313" key="3">
    <source>
        <dbReference type="Proteomes" id="UP000217676"/>
    </source>
</evidence>
<dbReference type="KEGG" id="slau:SLA_2121"/>
<reference evidence="2 3" key="1">
    <citation type="journal article" date="2016" name="Genome Announc.">
        <title>Complete Genome Sequence of Thiostrepton-Producing Streptomyces laurentii ATCC 31255.</title>
        <authorList>
            <person name="Doi K."/>
            <person name="Fujino Y."/>
            <person name="Nagayoshi Y."/>
            <person name="Ohshima T."/>
            <person name="Ogata S."/>
        </authorList>
    </citation>
    <scope>NUCLEOTIDE SEQUENCE [LARGE SCALE GENOMIC DNA]</scope>
    <source>
        <strain evidence="2 3">ATCC 31255</strain>
    </source>
</reference>
<gene>
    <name evidence="2" type="ORF">SLA_2121</name>
</gene>
<sequence length="90" mass="9405">MAPGVEPEPVLLQDLQADVLPAQLGDGGGLRGGTEAVADHRDADEGGGDEQLTGRGEGTHGTPLRSTCTKFKRLMKKTVDHDLNTVQALS</sequence>